<dbReference type="InterPro" id="IPR011697">
    <property type="entry name" value="Peptidase_C26"/>
</dbReference>
<reference evidence="1" key="1">
    <citation type="journal article" date="2021" name="PeerJ">
        <title>Extensive microbial diversity within the chicken gut microbiome revealed by metagenomics and culture.</title>
        <authorList>
            <person name="Gilroy R."/>
            <person name="Ravi A."/>
            <person name="Getino M."/>
            <person name="Pursley I."/>
            <person name="Horton D.L."/>
            <person name="Alikhan N.F."/>
            <person name="Baker D."/>
            <person name="Gharbi K."/>
            <person name="Hall N."/>
            <person name="Watson M."/>
            <person name="Adriaenssens E.M."/>
            <person name="Foster-Nyarko E."/>
            <person name="Jarju S."/>
            <person name="Secka A."/>
            <person name="Antonio M."/>
            <person name="Oren A."/>
            <person name="Chaudhuri R.R."/>
            <person name="La Ragione R."/>
            <person name="Hildebrand F."/>
            <person name="Pallen M.J."/>
        </authorList>
    </citation>
    <scope>NUCLEOTIDE SEQUENCE</scope>
    <source>
        <strain evidence="1">ChiGjej6B6-1540</strain>
    </source>
</reference>
<organism evidence="1 2">
    <name type="scientific">Candidatus Flavonifractor merdipullorum</name>
    <dbReference type="NCBI Taxonomy" id="2838590"/>
    <lineage>
        <taxon>Bacteria</taxon>
        <taxon>Bacillati</taxon>
        <taxon>Bacillota</taxon>
        <taxon>Clostridia</taxon>
        <taxon>Eubacteriales</taxon>
        <taxon>Oscillospiraceae</taxon>
        <taxon>Flavonifractor</taxon>
    </lineage>
</organism>
<dbReference type="GO" id="GO:0005829">
    <property type="term" value="C:cytosol"/>
    <property type="evidence" value="ECO:0007669"/>
    <property type="project" value="TreeGrafter"/>
</dbReference>
<dbReference type="CDD" id="cd01745">
    <property type="entry name" value="GATase1_2"/>
    <property type="match status" value="1"/>
</dbReference>
<dbReference type="InterPro" id="IPR044668">
    <property type="entry name" value="PuuD-like"/>
</dbReference>
<dbReference type="InterPro" id="IPR029062">
    <property type="entry name" value="Class_I_gatase-like"/>
</dbReference>
<dbReference type="GO" id="GO:0033969">
    <property type="term" value="F:gamma-glutamyl-gamma-aminobutyrate hydrolase activity"/>
    <property type="evidence" value="ECO:0007669"/>
    <property type="project" value="TreeGrafter"/>
</dbReference>
<dbReference type="EMBL" id="DXGA01000019">
    <property type="protein sequence ID" value="HIW93077.1"/>
    <property type="molecule type" value="Genomic_DNA"/>
</dbReference>
<evidence type="ECO:0000313" key="1">
    <source>
        <dbReference type="EMBL" id="HIW93077.1"/>
    </source>
</evidence>
<dbReference type="AlphaFoldDB" id="A0A9D1RSQ0"/>
<dbReference type="PANTHER" id="PTHR43235">
    <property type="entry name" value="GLUTAMINE AMIDOTRANSFERASE PB2B2.05-RELATED"/>
    <property type="match status" value="1"/>
</dbReference>
<gene>
    <name evidence="1" type="ORF">H9868_00905</name>
</gene>
<reference evidence="1" key="2">
    <citation type="submission" date="2021-04" db="EMBL/GenBank/DDBJ databases">
        <authorList>
            <person name="Gilroy R."/>
        </authorList>
    </citation>
    <scope>NUCLEOTIDE SEQUENCE</scope>
    <source>
        <strain evidence="1">ChiGjej6B6-1540</strain>
    </source>
</reference>
<comment type="caution">
    <text evidence="1">The sequence shown here is derived from an EMBL/GenBank/DDBJ whole genome shotgun (WGS) entry which is preliminary data.</text>
</comment>
<evidence type="ECO:0000313" key="2">
    <source>
        <dbReference type="Proteomes" id="UP000824192"/>
    </source>
</evidence>
<dbReference type="PROSITE" id="PS51273">
    <property type="entry name" value="GATASE_TYPE_1"/>
    <property type="match status" value="1"/>
</dbReference>
<dbReference type="SUPFAM" id="SSF52317">
    <property type="entry name" value="Class I glutamine amidotransferase-like"/>
    <property type="match status" value="1"/>
</dbReference>
<name>A0A9D1RSQ0_9FIRM</name>
<sequence length="222" mass="23716">MAPRILLSCGESGAQRYEAAVLVAGGVPVAQYAPESAQGFDALLLCGGGDIAPERFGQENQGSMPPDLRRDAAEFALLSSFLQTDKPVLGICRGLQVLNVALGGTLRQDLGPLVPFHAQDPEEEKDKIHPIQAKPHSLLYHWYGAIFPVNSSHHQAVDRPGDGLMITARSESGVAEAAELPGRPVLGLQFHPERMTGSCARPDTVDGGAIFQWLIQQCGKTT</sequence>
<dbReference type="Gene3D" id="3.40.50.880">
    <property type="match status" value="1"/>
</dbReference>
<dbReference type="GO" id="GO:0006598">
    <property type="term" value="P:polyamine catabolic process"/>
    <property type="evidence" value="ECO:0007669"/>
    <property type="project" value="TreeGrafter"/>
</dbReference>
<dbReference type="Pfam" id="PF07722">
    <property type="entry name" value="Peptidase_C26"/>
    <property type="match status" value="1"/>
</dbReference>
<accession>A0A9D1RSQ0</accession>
<protein>
    <submittedName>
        <fullName evidence="1">Gamma-glutamyl-gamma-aminobutyrate hydrolase family protein</fullName>
    </submittedName>
</protein>
<keyword evidence="1" id="KW-0378">Hydrolase</keyword>
<proteinExistence type="predicted"/>
<dbReference type="Proteomes" id="UP000824192">
    <property type="component" value="Unassembled WGS sequence"/>
</dbReference>
<dbReference type="PANTHER" id="PTHR43235:SF1">
    <property type="entry name" value="GLUTAMINE AMIDOTRANSFERASE PB2B2.05-RELATED"/>
    <property type="match status" value="1"/>
</dbReference>